<evidence type="ECO:0000256" key="5">
    <source>
        <dbReference type="SAM" id="Phobius"/>
    </source>
</evidence>
<dbReference type="EMBL" id="BAAAPB010000003">
    <property type="protein sequence ID" value="GAA1967510.1"/>
    <property type="molecule type" value="Genomic_DNA"/>
</dbReference>
<protein>
    <submittedName>
        <fullName evidence="7">MFS transporter</fullName>
    </submittedName>
</protein>
<evidence type="ECO:0000256" key="3">
    <source>
        <dbReference type="ARBA" id="ARBA00022989"/>
    </source>
</evidence>
<feature type="transmembrane region" description="Helical" evidence="5">
    <location>
        <begin position="212"/>
        <end position="227"/>
    </location>
</feature>
<dbReference type="SUPFAM" id="SSF103473">
    <property type="entry name" value="MFS general substrate transporter"/>
    <property type="match status" value="1"/>
</dbReference>
<comment type="subcellular location">
    <subcellularLocation>
        <location evidence="1">Cell membrane</location>
        <topology evidence="1">Multi-pass membrane protein</topology>
    </subcellularLocation>
</comment>
<evidence type="ECO:0000256" key="4">
    <source>
        <dbReference type="ARBA" id="ARBA00023136"/>
    </source>
</evidence>
<dbReference type="Gene3D" id="1.20.1250.20">
    <property type="entry name" value="MFS general substrate transporter like domains"/>
    <property type="match status" value="1"/>
</dbReference>
<feature type="transmembrane region" description="Helical" evidence="5">
    <location>
        <begin position="233"/>
        <end position="252"/>
    </location>
</feature>
<evidence type="ECO:0000313" key="7">
    <source>
        <dbReference type="EMBL" id="GAA1967510.1"/>
    </source>
</evidence>
<dbReference type="PANTHER" id="PTHR23501:SF154">
    <property type="entry name" value="MULTIDRUG-EFFLUX TRANSPORTER RV1634-RELATED"/>
    <property type="match status" value="1"/>
</dbReference>
<organism evidence="7 8">
    <name type="scientific">Nocardioides panacihumi</name>
    <dbReference type="NCBI Taxonomy" id="400774"/>
    <lineage>
        <taxon>Bacteria</taxon>
        <taxon>Bacillati</taxon>
        <taxon>Actinomycetota</taxon>
        <taxon>Actinomycetes</taxon>
        <taxon>Propionibacteriales</taxon>
        <taxon>Nocardioidaceae</taxon>
        <taxon>Nocardioides</taxon>
    </lineage>
</organism>
<feature type="transmembrane region" description="Helical" evidence="5">
    <location>
        <begin position="56"/>
        <end position="75"/>
    </location>
</feature>
<feature type="transmembrane region" description="Helical" evidence="5">
    <location>
        <begin position="358"/>
        <end position="380"/>
    </location>
</feature>
<dbReference type="InterPro" id="IPR011701">
    <property type="entry name" value="MFS"/>
</dbReference>
<evidence type="ECO:0000256" key="2">
    <source>
        <dbReference type="ARBA" id="ARBA00022692"/>
    </source>
</evidence>
<feature type="transmembrane region" description="Helical" evidence="5">
    <location>
        <begin position="87"/>
        <end position="106"/>
    </location>
</feature>
<keyword evidence="2 5" id="KW-0812">Transmembrane</keyword>
<dbReference type="PROSITE" id="PS50850">
    <property type="entry name" value="MFS"/>
    <property type="match status" value="1"/>
</dbReference>
<dbReference type="PRINTS" id="PR01036">
    <property type="entry name" value="TCRTETB"/>
</dbReference>
<accession>A0ABN2RE16</accession>
<keyword evidence="3 5" id="KW-1133">Transmembrane helix</keyword>
<dbReference type="InterPro" id="IPR036259">
    <property type="entry name" value="MFS_trans_sf"/>
</dbReference>
<feature type="transmembrane region" description="Helical" evidence="5">
    <location>
        <begin position="332"/>
        <end position="352"/>
    </location>
</feature>
<dbReference type="PANTHER" id="PTHR23501">
    <property type="entry name" value="MAJOR FACILITATOR SUPERFAMILY"/>
    <property type="match status" value="1"/>
</dbReference>
<feature type="transmembrane region" description="Helical" evidence="5">
    <location>
        <begin position="24"/>
        <end position="44"/>
    </location>
</feature>
<feature type="transmembrane region" description="Helical" evidence="5">
    <location>
        <begin position="145"/>
        <end position="167"/>
    </location>
</feature>
<feature type="transmembrane region" description="Helical" evidence="5">
    <location>
        <begin position="423"/>
        <end position="442"/>
    </location>
</feature>
<reference evidence="7 8" key="1">
    <citation type="journal article" date="2019" name="Int. J. Syst. Evol. Microbiol.">
        <title>The Global Catalogue of Microorganisms (GCM) 10K type strain sequencing project: providing services to taxonomists for standard genome sequencing and annotation.</title>
        <authorList>
            <consortium name="The Broad Institute Genomics Platform"/>
            <consortium name="The Broad Institute Genome Sequencing Center for Infectious Disease"/>
            <person name="Wu L."/>
            <person name="Ma J."/>
        </authorList>
    </citation>
    <scope>NUCLEOTIDE SEQUENCE [LARGE SCALE GENOMIC DNA]</scope>
    <source>
        <strain evidence="7 8">JCM 15309</strain>
    </source>
</reference>
<keyword evidence="4 5" id="KW-0472">Membrane</keyword>
<comment type="caution">
    <text evidence="7">The sequence shown here is derived from an EMBL/GenBank/DDBJ whole genome shotgun (WGS) entry which is preliminary data.</text>
</comment>
<feature type="transmembrane region" description="Helical" evidence="5">
    <location>
        <begin position="272"/>
        <end position="294"/>
    </location>
</feature>
<proteinExistence type="predicted"/>
<keyword evidence="8" id="KW-1185">Reference proteome</keyword>
<evidence type="ECO:0000313" key="8">
    <source>
        <dbReference type="Proteomes" id="UP001500571"/>
    </source>
</evidence>
<feature type="transmembrane region" description="Helical" evidence="5">
    <location>
        <begin position="112"/>
        <end position="133"/>
    </location>
</feature>
<gene>
    <name evidence="7" type="ORF">GCM10009798_29830</name>
</gene>
<dbReference type="InterPro" id="IPR020846">
    <property type="entry name" value="MFS_dom"/>
</dbReference>
<sequence length="448" mass="45281">MGVVTDLRSEPASLWTGPHLRTTVGVFALAFLFAFEYLAVATVMPDVAEALDGLPLYAVAFSAPMATSVVAFTVVGPWCDRRGPRPAVDAGVVVFGAGLLVAGLAPTMPVFLVGRAIQGFGMGLLGVAVYVVVAQAYPERLRARAFTVLTGAWVLPALIGPAIAASVAAALGWRWVFLGVPVLVVAAWWLVHDAPSHASGEGARRRGDLGRAVVVAAAVLVVSLAGQRDLPGWPVLLAVACAAVLVAGPRLLPPGTWTGRRGLPSVIGTRGLIGAAFAGAEAYVPLLLTLQRGLSLTEAGWALTAGATTWFGGSWVAANWSALSDEVRRVRIGAVALAAGIAVFATAATSSVPLVVPMLGWALAGAGIGMAFSTLSVLTLSAASPGEEGRASSALQLNDAVVQALVLAAGSVVFAGFAASSPVAGATVLVLAAASIGALALLPASRLR</sequence>
<name>A0ABN2RE16_9ACTN</name>
<dbReference type="Pfam" id="PF07690">
    <property type="entry name" value="MFS_1"/>
    <property type="match status" value="1"/>
</dbReference>
<evidence type="ECO:0000259" key="6">
    <source>
        <dbReference type="PROSITE" id="PS50850"/>
    </source>
</evidence>
<evidence type="ECO:0000256" key="1">
    <source>
        <dbReference type="ARBA" id="ARBA00004651"/>
    </source>
</evidence>
<feature type="domain" description="Major facilitator superfamily (MFS) profile" evidence="6">
    <location>
        <begin position="22"/>
        <end position="448"/>
    </location>
</feature>
<feature type="transmembrane region" description="Helical" evidence="5">
    <location>
        <begin position="300"/>
        <end position="320"/>
    </location>
</feature>
<feature type="transmembrane region" description="Helical" evidence="5">
    <location>
        <begin position="400"/>
        <end position="417"/>
    </location>
</feature>
<feature type="transmembrane region" description="Helical" evidence="5">
    <location>
        <begin position="173"/>
        <end position="191"/>
    </location>
</feature>
<dbReference type="Proteomes" id="UP001500571">
    <property type="component" value="Unassembled WGS sequence"/>
</dbReference>